<keyword evidence="3" id="KW-1185">Reference proteome</keyword>
<gene>
    <name evidence="2" type="primary">yqfD</name>
    <name evidence="2" type="ORF">KCX74_13160</name>
</gene>
<dbReference type="RefSeq" id="WP_121605271.1">
    <property type="nucleotide sequence ID" value="NZ_BAAACY010000131.1"/>
</dbReference>
<keyword evidence="1" id="KW-1133">Transmembrane helix</keyword>
<comment type="caution">
    <text evidence="2">The sequence shown here is derived from an EMBL/GenBank/DDBJ whole genome shotgun (WGS) entry which is preliminary data.</text>
</comment>
<protein>
    <submittedName>
        <fullName evidence="2">Sporulation protein YqfD</fullName>
    </submittedName>
</protein>
<evidence type="ECO:0000313" key="3">
    <source>
        <dbReference type="Proteomes" id="UP000675284"/>
    </source>
</evidence>
<organism evidence="2 3">
    <name type="scientific">Virgibacillus salarius</name>
    <dbReference type="NCBI Taxonomy" id="447199"/>
    <lineage>
        <taxon>Bacteria</taxon>
        <taxon>Bacillati</taxon>
        <taxon>Bacillota</taxon>
        <taxon>Bacilli</taxon>
        <taxon>Bacillales</taxon>
        <taxon>Bacillaceae</taxon>
        <taxon>Virgibacillus</taxon>
    </lineage>
</organism>
<keyword evidence="1" id="KW-0812">Transmembrane</keyword>
<evidence type="ECO:0000313" key="2">
    <source>
        <dbReference type="EMBL" id="MBR7796991.1"/>
    </source>
</evidence>
<dbReference type="InterPro" id="IPR010690">
    <property type="entry name" value="YqfD"/>
</dbReference>
<dbReference type="NCBIfam" id="TIGR02876">
    <property type="entry name" value="spore_yqfD"/>
    <property type="match status" value="1"/>
</dbReference>
<feature type="transmembrane region" description="Helical" evidence="1">
    <location>
        <begin position="91"/>
        <end position="110"/>
    </location>
</feature>
<proteinExistence type="predicted"/>
<reference evidence="2" key="1">
    <citation type="submission" date="2021-04" db="EMBL/GenBank/DDBJ databases">
        <title>Isolation and polyphasic classification of algal microorganism.</title>
        <authorList>
            <person name="Wang S."/>
        </authorList>
    </citation>
    <scope>NUCLEOTIDE SEQUENCE</scope>
    <source>
        <strain evidence="2">720a</strain>
    </source>
</reference>
<evidence type="ECO:0000256" key="1">
    <source>
        <dbReference type="SAM" id="Phobius"/>
    </source>
</evidence>
<dbReference type="AlphaFoldDB" id="A0A941DWZ6"/>
<dbReference type="Pfam" id="PF06898">
    <property type="entry name" value="YqfD"/>
    <property type="match status" value="1"/>
</dbReference>
<keyword evidence="1" id="KW-0472">Membrane</keyword>
<dbReference type="EMBL" id="JAGSOT010000040">
    <property type="protein sequence ID" value="MBR7796991.1"/>
    <property type="molecule type" value="Genomic_DNA"/>
</dbReference>
<dbReference type="PIRSF" id="PIRSF029895">
    <property type="entry name" value="SpoIV"/>
    <property type="match status" value="1"/>
</dbReference>
<dbReference type="Proteomes" id="UP000675284">
    <property type="component" value="Unassembled WGS sequence"/>
</dbReference>
<accession>A0A941DWZ6</accession>
<name>A0A941DWZ6_9BACI</name>
<sequence>MKHIQESVVTGYVTISVIGKRPELFFQQCTSSGIRVWNVRKTESDVCEGNIKLSDIKQVKQLRSRTVYKIRFTNRKGYPFFIRRFLRKKELLLGFICSVLLILFLSNILWEVKITGVPKDIEEKISKQLEQYGIHAGTWIFSLDSPKEIQQQLLDDVPELLWVGINQKGTTFFLEGVEKVVVKEEENPGPRNLVASKKGIIKKMYVSSGVPKVQVNDYVHPGDILVSGKMSDKSTEEDDAKKEEKKVDYVAADGEITATTWYEVKVTVPLNASSEQLTGNKEKKFYLGFGNFQLPIWGFKTPEYTYDQREITENPIRFLKWELPVKMIETLISEKTYKKEERTKNQAIKTGIKQAKEELRLQLGPEAQILSEKVLHESVERGKVKLNLYMSVEENIVETQPLRQGD</sequence>